<evidence type="ECO:0000256" key="8">
    <source>
        <dbReference type="ARBA" id="ARBA00023014"/>
    </source>
</evidence>
<dbReference type="InterPro" id="IPR036895">
    <property type="entry name" value="Uracil-DNA_glycosylase-like_sf"/>
</dbReference>
<dbReference type="GO" id="GO:0097506">
    <property type="term" value="F:deaminated base DNA N-glycosylase activity"/>
    <property type="evidence" value="ECO:0007669"/>
    <property type="project" value="UniProtKB-ARBA"/>
</dbReference>
<evidence type="ECO:0000256" key="5">
    <source>
        <dbReference type="ARBA" id="ARBA00022763"/>
    </source>
</evidence>
<dbReference type="SUPFAM" id="SSF52141">
    <property type="entry name" value="Uracil-DNA glycosylase-like"/>
    <property type="match status" value="1"/>
</dbReference>
<feature type="domain" description="Uracil-DNA glycosylase-like" evidence="10">
    <location>
        <begin position="307"/>
        <end position="467"/>
    </location>
</feature>
<accession>A0A2S7DMA8</accession>
<dbReference type="Proteomes" id="UP000239865">
    <property type="component" value="Unassembled WGS sequence"/>
</dbReference>
<evidence type="ECO:0000256" key="9">
    <source>
        <dbReference type="ARBA" id="ARBA00023204"/>
    </source>
</evidence>
<evidence type="ECO:0000313" key="11">
    <source>
        <dbReference type="EMBL" id="PPU74988.1"/>
    </source>
</evidence>
<dbReference type="GO" id="GO:0046872">
    <property type="term" value="F:metal ion binding"/>
    <property type="evidence" value="ECO:0007669"/>
    <property type="project" value="UniProtKB-KW"/>
</dbReference>
<evidence type="ECO:0000256" key="4">
    <source>
        <dbReference type="ARBA" id="ARBA00022723"/>
    </source>
</evidence>
<organism evidence="11 12">
    <name type="scientific">Xanthomonas melonis</name>
    <dbReference type="NCBI Taxonomy" id="56456"/>
    <lineage>
        <taxon>Bacteria</taxon>
        <taxon>Pseudomonadati</taxon>
        <taxon>Pseudomonadota</taxon>
        <taxon>Gammaproteobacteria</taxon>
        <taxon>Lysobacterales</taxon>
        <taxon>Lysobacteraceae</taxon>
        <taxon>Xanthomonas</taxon>
    </lineage>
</organism>
<protein>
    <recommendedName>
        <fullName evidence="2">Type-4 uracil-DNA glycosylase</fullName>
    </recommendedName>
</protein>
<dbReference type="Gene3D" id="3.40.470.10">
    <property type="entry name" value="Uracil-DNA glycosylase-like domain"/>
    <property type="match status" value="1"/>
</dbReference>
<keyword evidence="6" id="KW-0378">Hydrolase</keyword>
<evidence type="ECO:0000256" key="2">
    <source>
        <dbReference type="ARBA" id="ARBA00019403"/>
    </source>
</evidence>
<name>A0A2S7DMA8_9XANT</name>
<dbReference type="InterPro" id="IPR023875">
    <property type="entry name" value="DNA_repair_put"/>
</dbReference>
<evidence type="ECO:0000259" key="10">
    <source>
        <dbReference type="SMART" id="SM00986"/>
    </source>
</evidence>
<keyword evidence="8" id="KW-0411">Iron-sulfur</keyword>
<dbReference type="OrthoDB" id="5290748at2"/>
<keyword evidence="5" id="KW-0227">DNA damage</keyword>
<dbReference type="PANTHER" id="PTHR33693:SF9">
    <property type="entry name" value="TYPE-4 URACIL-DNA GLYCOSYLASE"/>
    <property type="match status" value="1"/>
</dbReference>
<dbReference type="AlphaFoldDB" id="A0A2S7DMA8"/>
<dbReference type="GO" id="GO:0051539">
    <property type="term" value="F:4 iron, 4 sulfur cluster binding"/>
    <property type="evidence" value="ECO:0007669"/>
    <property type="project" value="UniProtKB-KW"/>
</dbReference>
<dbReference type="InterPro" id="IPR051536">
    <property type="entry name" value="UDG_Type-4/5"/>
</dbReference>
<evidence type="ECO:0000313" key="12">
    <source>
        <dbReference type="Proteomes" id="UP000239865"/>
    </source>
</evidence>
<evidence type="ECO:0000256" key="6">
    <source>
        <dbReference type="ARBA" id="ARBA00022801"/>
    </source>
</evidence>
<dbReference type="Pfam" id="PF13566">
    <property type="entry name" value="DUF4130"/>
    <property type="match status" value="1"/>
</dbReference>
<keyword evidence="9" id="KW-0234">DNA repair</keyword>
<dbReference type="CDD" id="cd10030">
    <property type="entry name" value="UDG-F4_TTUDGA_SPO1dp_like"/>
    <property type="match status" value="1"/>
</dbReference>
<keyword evidence="3" id="KW-0004">4Fe-4S</keyword>
<comment type="caution">
    <text evidence="11">The sequence shown here is derived from an EMBL/GenBank/DDBJ whole genome shotgun (WGS) entry which is preliminary data.</text>
</comment>
<dbReference type="SMART" id="SM00987">
    <property type="entry name" value="UreE_C"/>
    <property type="match status" value="1"/>
</dbReference>
<dbReference type="NCBIfam" id="TIGR03915">
    <property type="entry name" value="SAM_7_link_chp"/>
    <property type="match status" value="1"/>
</dbReference>
<dbReference type="NCBIfam" id="TIGR03914">
    <property type="entry name" value="UDG_fam_dom"/>
    <property type="match status" value="1"/>
</dbReference>
<dbReference type="InterPro" id="IPR005273">
    <property type="entry name" value="Ura-DNA_glyco_family4"/>
</dbReference>
<dbReference type="GO" id="GO:0006281">
    <property type="term" value="P:DNA repair"/>
    <property type="evidence" value="ECO:0007669"/>
    <property type="project" value="UniProtKB-KW"/>
</dbReference>
<keyword evidence="7" id="KW-0408">Iron</keyword>
<proteinExistence type="inferred from homology"/>
<gene>
    <name evidence="11" type="ORF">XmelCFBP4644_03605</name>
</gene>
<evidence type="ECO:0000256" key="7">
    <source>
        <dbReference type="ARBA" id="ARBA00023004"/>
    </source>
</evidence>
<dbReference type="EMBL" id="MDEH01000001">
    <property type="protein sequence ID" value="PPU74988.1"/>
    <property type="molecule type" value="Genomic_DNA"/>
</dbReference>
<dbReference type="InterPro" id="IPR025404">
    <property type="entry name" value="DUF4130"/>
</dbReference>
<dbReference type="Pfam" id="PF03167">
    <property type="entry name" value="UDG"/>
    <property type="match status" value="1"/>
</dbReference>
<dbReference type="RefSeq" id="WP_104585248.1">
    <property type="nucleotide sequence ID" value="NZ_JAJGQH010000013.1"/>
</dbReference>
<evidence type="ECO:0000256" key="1">
    <source>
        <dbReference type="ARBA" id="ARBA00006521"/>
    </source>
</evidence>
<dbReference type="SMART" id="SM00986">
    <property type="entry name" value="UDG"/>
    <property type="match status" value="1"/>
</dbReference>
<keyword evidence="4" id="KW-0479">Metal-binding</keyword>
<comment type="similarity">
    <text evidence="1">Belongs to the uracil-DNA glycosylase (UDG) superfamily. Type 4 (UDGa) family.</text>
</comment>
<dbReference type="PANTHER" id="PTHR33693">
    <property type="entry name" value="TYPE-5 URACIL-DNA GLYCOSYLASE"/>
    <property type="match status" value="1"/>
</dbReference>
<sequence>MFNAEVEPPWSFEAWRGLARAGWCAQVEPDHVAWNGGAQGGLLMGQGLSELSELSAVVAPPRVSADFMQLAASVLCHRDPQRHAVLYRLLWRIASGEKALLERATDVDVHRLRQWQKAVQRDTHKMKAFVRFRRLPGEDEDFMAWFEPEHHIVDRVAPFFARRFAGMHWAILTPYRSVRWDGQALAFGEGAVRSQVPADDAQEALWRTYYAHIFNPARLNPTMMRQEMPQKYWKNLPEAALLPELIREAGVRVREMAERAPEPVRRRVPAAAVADVVEATQSIAQLRAAARDCRRCELWRPATQTVFGEGPDDASVMVIGEQPGDEEDLSGRPFVGPAGRLFNQALGELGIDRQRFYVTNAVKHFRFEQRGKRRLHRNPERVHVQACSGWLQAERAQLRPAQIVCLGATAAQAVLGSRFRLMQERGQWQRLDDGTPVLATVHPSWVLRQASQSAREDGYRGFVDDLRQLLSRPGAAPSPGTSNA</sequence>
<reference evidence="11 12" key="1">
    <citation type="submission" date="2016-08" db="EMBL/GenBank/DDBJ databases">
        <authorList>
            <person name="Seilhamer J.J."/>
        </authorList>
    </citation>
    <scope>NUCLEOTIDE SEQUENCE [LARGE SCALE GENOMIC DNA]</scope>
    <source>
        <strain evidence="11 12">CFBP4644</strain>
    </source>
</reference>
<dbReference type="NCBIfam" id="TIGR00758">
    <property type="entry name" value="UDG_fam4"/>
    <property type="match status" value="1"/>
</dbReference>
<dbReference type="InterPro" id="IPR005122">
    <property type="entry name" value="Uracil-DNA_glycosylase-like"/>
</dbReference>
<evidence type="ECO:0000256" key="3">
    <source>
        <dbReference type="ARBA" id="ARBA00022485"/>
    </source>
</evidence>